<dbReference type="GO" id="GO:0005794">
    <property type="term" value="C:Golgi apparatus"/>
    <property type="evidence" value="ECO:0007669"/>
    <property type="project" value="TreeGrafter"/>
</dbReference>
<organism evidence="4 5">
    <name type="scientific">Adineta steineri</name>
    <dbReference type="NCBI Taxonomy" id="433720"/>
    <lineage>
        <taxon>Eukaryota</taxon>
        <taxon>Metazoa</taxon>
        <taxon>Spiralia</taxon>
        <taxon>Gnathifera</taxon>
        <taxon>Rotifera</taxon>
        <taxon>Eurotatoria</taxon>
        <taxon>Bdelloidea</taxon>
        <taxon>Adinetida</taxon>
        <taxon>Adinetidae</taxon>
        <taxon>Adineta</taxon>
    </lineage>
</organism>
<dbReference type="Proteomes" id="UP000663877">
    <property type="component" value="Unassembled WGS sequence"/>
</dbReference>
<dbReference type="SUPFAM" id="SSF50370">
    <property type="entry name" value="Ricin B-like lectins"/>
    <property type="match status" value="1"/>
</dbReference>
<dbReference type="InterPro" id="IPR000772">
    <property type="entry name" value="Ricin_B_lectin"/>
</dbReference>
<dbReference type="InterPro" id="IPR007074">
    <property type="entry name" value="LicD/FKTN/FKRP_NTP_transf"/>
</dbReference>
<dbReference type="PANTHER" id="PTHR11675">
    <property type="entry name" value="N-ACETYLGALACTOSAMINYLTRANSFERASE"/>
    <property type="match status" value="1"/>
</dbReference>
<evidence type="ECO:0000313" key="4">
    <source>
        <dbReference type="EMBL" id="CAF1103092.1"/>
    </source>
</evidence>
<sequence>MVVYYPKNNTIYIDLTQTTNYSIENALEHIPICNSDDRFRQRCLLTALHAWTDFAHEHKIQYWIAYGTLIGYVQRDGLLPHDYDIDILMLAQDTQYLVPFADINFSSAYELKVHPQWSTVGYANRSYFPLEGFTFVAPNARFIDRKFRCYVEIWPTYDFHPDDPTNITYLKKTLTDYDRTFNWTSSPIQWTFPLQSCIFSGVKVWCPAMPERLVTMGDYGDVSDRIKIRERLQCKSFKWFLENVYPEQFLPDESLYFGEIRSRAKTSVCIDSQELEDGDKSIIGYPCHGQGGNQYFLMSKAFEIRREEKCLDYAGGQGELKKPGKVVSFTCHSEQGNQMWKYEDDMLRHASGFCVELSQGNDKDVFMSNCEATNQYQKWFWKKRLNNSTNT</sequence>
<proteinExistence type="predicted"/>
<dbReference type="Pfam" id="PF00652">
    <property type="entry name" value="Ricin_B_lectin"/>
    <property type="match status" value="1"/>
</dbReference>
<dbReference type="PROSITE" id="PS50231">
    <property type="entry name" value="RICIN_B_LECTIN"/>
    <property type="match status" value="1"/>
</dbReference>
<dbReference type="AlphaFoldDB" id="A0A814P622"/>
<dbReference type="PANTHER" id="PTHR11675:SF131">
    <property type="entry name" value="POLYPEPTIDE N-ACETYLGALACTOSAMINYLTRANSFERASE 9-RELATED"/>
    <property type="match status" value="1"/>
</dbReference>
<evidence type="ECO:0000313" key="5">
    <source>
        <dbReference type="Proteomes" id="UP000663877"/>
    </source>
</evidence>
<keyword evidence="2" id="KW-1015">Disulfide bond</keyword>
<dbReference type="CDD" id="cd23462">
    <property type="entry name" value="beta-trefoil_Ricin_Pgant9-like"/>
    <property type="match status" value="1"/>
</dbReference>
<evidence type="ECO:0000256" key="2">
    <source>
        <dbReference type="ARBA" id="ARBA00023157"/>
    </source>
</evidence>
<dbReference type="Pfam" id="PF04991">
    <property type="entry name" value="LicD"/>
    <property type="match status" value="1"/>
</dbReference>
<accession>A0A814P622</accession>
<reference evidence="4" key="1">
    <citation type="submission" date="2021-02" db="EMBL/GenBank/DDBJ databases">
        <authorList>
            <person name="Nowell W R."/>
        </authorList>
    </citation>
    <scope>NUCLEOTIDE SEQUENCE</scope>
</reference>
<comment type="caution">
    <text evidence="4">The sequence shown here is derived from an EMBL/GenBank/DDBJ whole genome shotgun (WGS) entry which is preliminary data.</text>
</comment>
<dbReference type="EMBL" id="CAJNOI010000128">
    <property type="protein sequence ID" value="CAF1103092.1"/>
    <property type="molecule type" value="Genomic_DNA"/>
</dbReference>
<dbReference type="Gene3D" id="2.80.10.50">
    <property type="match status" value="1"/>
</dbReference>
<keyword evidence="1" id="KW-0430">Lectin</keyword>
<feature type="domain" description="Ricin B lectin" evidence="3">
    <location>
        <begin position="256"/>
        <end position="382"/>
    </location>
</feature>
<dbReference type="InterPro" id="IPR035992">
    <property type="entry name" value="Ricin_B-like_lectins"/>
</dbReference>
<dbReference type="GO" id="GO:0030246">
    <property type="term" value="F:carbohydrate binding"/>
    <property type="evidence" value="ECO:0007669"/>
    <property type="project" value="UniProtKB-KW"/>
</dbReference>
<dbReference type="SMART" id="SM00458">
    <property type="entry name" value="RICIN"/>
    <property type="match status" value="1"/>
</dbReference>
<dbReference type="GO" id="GO:0004653">
    <property type="term" value="F:polypeptide N-acetylgalactosaminyltransferase activity"/>
    <property type="evidence" value="ECO:0007669"/>
    <property type="project" value="TreeGrafter"/>
</dbReference>
<dbReference type="GO" id="GO:0006493">
    <property type="term" value="P:protein O-linked glycosylation"/>
    <property type="evidence" value="ECO:0007669"/>
    <property type="project" value="TreeGrafter"/>
</dbReference>
<evidence type="ECO:0000259" key="3">
    <source>
        <dbReference type="SMART" id="SM00458"/>
    </source>
</evidence>
<name>A0A814P622_9BILA</name>
<evidence type="ECO:0000256" key="1">
    <source>
        <dbReference type="ARBA" id="ARBA00022734"/>
    </source>
</evidence>
<protein>
    <recommendedName>
        <fullName evidence="3">Ricin B lectin domain-containing protein</fullName>
    </recommendedName>
</protein>
<gene>
    <name evidence="4" type="ORF">BJG266_LOCUS21463</name>
</gene>
<dbReference type="Gene3D" id="1.10.8.460">
    <property type="entry name" value="ppGaNTase-T1 linker domain-like"/>
    <property type="match status" value="1"/>
</dbReference>